<dbReference type="HOGENOM" id="CLU_2860115_0_0_11"/>
<feature type="compositionally biased region" description="Polar residues" evidence="1">
    <location>
        <begin position="53"/>
        <end position="64"/>
    </location>
</feature>
<protein>
    <submittedName>
        <fullName evidence="3">Uncharacterized protein</fullName>
    </submittedName>
</protein>
<feature type="region of interest" description="Disordered" evidence="1">
    <location>
        <begin position="35"/>
        <end position="64"/>
    </location>
</feature>
<name>Q4JUL3_CORJK</name>
<sequence>MGLAGFLFMALIAFLVLAVPGVLITIIHLLRKNNKGKDTDRDTDKDTAGSEDPGSNTSNKSTEI</sequence>
<gene>
    <name evidence="3" type="ordered locus">jk1322</name>
</gene>
<evidence type="ECO:0000256" key="1">
    <source>
        <dbReference type="SAM" id="MobiDB-lite"/>
    </source>
</evidence>
<keyword evidence="2" id="KW-1133">Transmembrane helix</keyword>
<dbReference type="PATRIC" id="fig|306537.10.peg.1342"/>
<accession>Q4JUL3</accession>
<reference evidence="3 4" key="1">
    <citation type="journal article" date="2005" name="J. Bacteriol.">
        <title>Complete genome sequence and analysis of the multiresistant nosocomial pathogen Corynebacterium jeikeium K411, a lipid-requiring bacterium of the human skin flora.</title>
        <authorList>
            <person name="Tauch A."/>
            <person name="Kaiser O."/>
            <person name="Hain T."/>
            <person name="Goesmann A."/>
            <person name="Weisshaar B."/>
            <person name="Albersmeier A."/>
            <person name="Bekel T."/>
            <person name="Bischoff N."/>
            <person name="Brune I."/>
            <person name="Chakraborty T."/>
            <person name="Kalinowski J."/>
            <person name="Meyer F."/>
            <person name="Rupp O."/>
            <person name="Schneiker S."/>
            <person name="Viehoever P."/>
            <person name="Puehler A."/>
        </authorList>
    </citation>
    <scope>NUCLEOTIDE SEQUENCE [LARGE SCALE GENOMIC DNA]</scope>
    <source>
        <strain evidence="3 4">K411</strain>
    </source>
</reference>
<keyword evidence="2" id="KW-0812">Transmembrane</keyword>
<feature type="transmembrane region" description="Helical" evidence="2">
    <location>
        <begin position="6"/>
        <end position="30"/>
    </location>
</feature>
<dbReference type="Proteomes" id="UP000000545">
    <property type="component" value="Chromosome"/>
</dbReference>
<evidence type="ECO:0000256" key="2">
    <source>
        <dbReference type="SAM" id="Phobius"/>
    </source>
</evidence>
<keyword evidence="2" id="KW-0472">Membrane</keyword>
<evidence type="ECO:0000313" key="3">
    <source>
        <dbReference type="EMBL" id="CAI37494.1"/>
    </source>
</evidence>
<feature type="compositionally biased region" description="Basic and acidic residues" evidence="1">
    <location>
        <begin position="35"/>
        <end position="48"/>
    </location>
</feature>
<keyword evidence="4" id="KW-1185">Reference proteome</keyword>
<proteinExistence type="predicted"/>
<dbReference type="EMBL" id="CR931997">
    <property type="protein sequence ID" value="CAI37494.1"/>
    <property type="molecule type" value="Genomic_DNA"/>
</dbReference>
<dbReference type="STRING" id="306537.jk1322"/>
<dbReference type="AlphaFoldDB" id="Q4JUL3"/>
<evidence type="ECO:0000313" key="4">
    <source>
        <dbReference type="Proteomes" id="UP000000545"/>
    </source>
</evidence>
<organism evidence="3 4">
    <name type="scientific">Corynebacterium jeikeium (strain K411)</name>
    <dbReference type="NCBI Taxonomy" id="306537"/>
    <lineage>
        <taxon>Bacteria</taxon>
        <taxon>Bacillati</taxon>
        <taxon>Actinomycetota</taxon>
        <taxon>Actinomycetes</taxon>
        <taxon>Mycobacteriales</taxon>
        <taxon>Corynebacteriaceae</taxon>
        <taxon>Corynebacterium</taxon>
    </lineage>
</organism>
<dbReference type="KEGG" id="cjk:jk1322"/>